<proteinExistence type="predicted"/>
<reference evidence="1" key="1">
    <citation type="journal article" date="2014" name="Int. J. Syst. Evol. Microbiol.">
        <title>Complete genome sequence of Corynebacterium casei LMG S-19264T (=DSM 44701T), isolated from a smear-ripened cheese.</title>
        <authorList>
            <consortium name="US DOE Joint Genome Institute (JGI-PGF)"/>
            <person name="Walter F."/>
            <person name="Albersmeier A."/>
            <person name="Kalinowski J."/>
            <person name="Ruckert C."/>
        </authorList>
    </citation>
    <scope>NUCLEOTIDE SEQUENCE</scope>
    <source>
        <strain evidence="1">JCM 3131</strain>
    </source>
</reference>
<accession>A0A918BDW9</accession>
<dbReference type="Proteomes" id="UP000620156">
    <property type="component" value="Unassembled WGS sequence"/>
</dbReference>
<gene>
    <name evidence="1" type="ORF">GCM10010145_35120</name>
</gene>
<name>A0A918BDW9_9ACTN</name>
<evidence type="ECO:0000313" key="2">
    <source>
        <dbReference type="Proteomes" id="UP000620156"/>
    </source>
</evidence>
<keyword evidence="2" id="KW-1185">Reference proteome</keyword>
<protein>
    <submittedName>
        <fullName evidence="1">Uncharacterized protein</fullName>
    </submittedName>
</protein>
<evidence type="ECO:0000313" key="1">
    <source>
        <dbReference type="EMBL" id="GGQ62206.1"/>
    </source>
</evidence>
<reference evidence="1" key="2">
    <citation type="submission" date="2020-09" db="EMBL/GenBank/DDBJ databases">
        <authorList>
            <person name="Sun Q."/>
            <person name="Ohkuma M."/>
        </authorList>
    </citation>
    <scope>NUCLEOTIDE SEQUENCE</scope>
    <source>
        <strain evidence="1">JCM 3131</strain>
    </source>
</reference>
<comment type="caution">
    <text evidence="1">The sequence shown here is derived from an EMBL/GenBank/DDBJ whole genome shotgun (WGS) entry which is preliminary data.</text>
</comment>
<dbReference type="EMBL" id="BMQK01000007">
    <property type="protein sequence ID" value="GGQ62206.1"/>
    <property type="molecule type" value="Genomic_DNA"/>
</dbReference>
<organism evidence="1 2">
    <name type="scientific">Streptomyces ruber</name>
    <dbReference type="NCBI Taxonomy" id="83378"/>
    <lineage>
        <taxon>Bacteria</taxon>
        <taxon>Bacillati</taxon>
        <taxon>Actinomycetota</taxon>
        <taxon>Actinomycetes</taxon>
        <taxon>Kitasatosporales</taxon>
        <taxon>Streptomycetaceae</taxon>
        <taxon>Streptomyces</taxon>
    </lineage>
</organism>
<dbReference type="AlphaFoldDB" id="A0A918BDW9"/>
<sequence length="90" mass="9850">MARLASCLGRFLRFAPVPSPPGTPGTEVIGPLAPSATAMHISTRLLFWDAWPPPRNPIIVSVDLPRGRTPKRAWKHQSAGFSEPLTPWLV</sequence>